<proteinExistence type="predicted"/>
<evidence type="ECO:0000313" key="1">
    <source>
        <dbReference type="EMBL" id="SDB14908.1"/>
    </source>
</evidence>
<dbReference type="Proteomes" id="UP000199228">
    <property type="component" value="Unassembled WGS sequence"/>
</dbReference>
<dbReference type="EMBL" id="FMXR01000008">
    <property type="protein sequence ID" value="SDB14908.1"/>
    <property type="molecule type" value="Genomic_DNA"/>
</dbReference>
<dbReference type="RefSeq" id="WP_090173047.1">
    <property type="nucleotide sequence ID" value="NZ_FMXR01000008.1"/>
</dbReference>
<evidence type="ECO:0000313" key="2">
    <source>
        <dbReference type="Proteomes" id="UP000199228"/>
    </source>
</evidence>
<name>A0A1G6B2M7_EUBOX</name>
<organism evidence="1 2">
    <name type="scientific">Eubacterium oxidoreducens</name>
    <dbReference type="NCBI Taxonomy" id="1732"/>
    <lineage>
        <taxon>Bacteria</taxon>
        <taxon>Bacillati</taxon>
        <taxon>Bacillota</taxon>
        <taxon>Clostridia</taxon>
        <taxon>Eubacteriales</taxon>
        <taxon>Eubacteriaceae</taxon>
        <taxon>Eubacterium</taxon>
    </lineage>
</organism>
<protein>
    <submittedName>
        <fullName evidence="1">Uncharacterized protein</fullName>
    </submittedName>
</protein>
<dbReference type="STRING" id="1732.SAMN02910417_01091"/>
<dbReference type="AlphaFoldDB" id="A0A1G6B2M7"/>
<reference evidence="1 2" key="1">
    <citation type="submission" date="2016-10" db="EMBL/GenBank/DDBJ databases">
        <authorList>
            <person name="de Groot N.N."/>
        </authorList>
    </citation>
    <scope>NUCLEOTIDE SEQUENCE [LARGE SCALE GENOMIC DNA]</scope>
    <source>
        <strain evidence="1 2">DSM 3217</strain>
    </source>
</reference>
<gene>
    <name evidence="1" type="ORF">SAMN02910417_01091</name>
</gene>
<accession>A0A1G6B2M7</accession>
<sequence length="79" mass="9299">MYENITAKITEPNGHSFYYSVLEVDVQTPEDEILEDEEDVKDLFYNIIDRETLNSWSGCTVELTYTWGKEVRIETVIEM</sequence>
<keyword evidence="2" id="KW-1185">Reference proteome</keyword>